<dbReference type="STRING" id="137246.A0A401SYZ8"/>
<evidence type="ECO:0000313" key="14">
    <source>
        <dbReference type="EMBL" id="GCC35618.1"/>
    </source>
</evidence>
<keyword evidence="15" id="KW-1185">Reference proteome</keyword>
<feature type="compositionally biased region" description="Acidic residues" evidence="13">
    <location>
        <begin position="668"/>
        <end position="682"/>
    </location>
</feature>
<dbReference type="PANTHER" id="PTHR15052">
    <property type="entry name" value="RNA POLYMERASE III TRANSCRIPTION INITIATION FACTOR COMPLEX SUBUNIT"/>
    <property type="match status" value="1"/>
</dbReference>
<protein>
    <recommendedName>
        <fullName evidence="9">General transcription factor 3C polypeptide 2</fullName>
    </recommendedName>
    <alternativeName>
        <fullName evidence="10">TF3C-beta</fullName>
    </alternativeName>
    <alternativeName>
        <fullName evidence="11">Transcription factor IIIC subunit beta</fullName>
    </alternativeName>
</protein>
<reference evidence="14 15" key="1">
    <citation type="journal article" date="2018" name="Nat. Ecol. Evol.">
        <title>Shark genomes provide insights into elasmobranch evolution and the origin of vertebrates.</title>
        <authorList>
            <person name="Hara Y"/>
            <person name="Yamaguchi K"/>
            <person name="Onimaru K"/>
            <person name="Kadota M"/>
            <person name="Koyanagi M"/>
            <person name="Keeley SD"/>
            <person name="Tatsumi K"/>
            <person name="Tanaka K"/>
            <person name="Motone F"/>
            <person name="Kageyama Y"/>
            <person name="Nozu R"/>
            <person name="Adachi N"/>
            <person name="Nishimura O"/>
            <person name="Nakagawa R"/>
            <person name="Tanegashima C"/>
            <person name="Kiyatake I"/>
            <person name="Matsumoto R"/>
            <person name="Murakumo K"/>
            <person name="Nishida K"/>
            <person name="Terakita A"/>
            <person name="Kuratani S"/>
            <person name="Sato K"/>
            <person name="Hyodo S Kuraku.S."/>
        </authorList>
    </citation>
    <scope>NUCLEOTIDE SEQUENCE [LARGE SCALE GENOMIC DNA]</scope>
</reference>
<accession>A0A401SYZ8</accession>
<dbReference type="InterPro" id="IPR019775">
    <property type="entry name" value="WD40_repeat_CS"/>
</dbReference>
<evidence type="ECO:0000256" key="3">
    <source>
        <dbReference type="ARBA" id="ARBA00022574"/>
    </source>
</evidence>
<feature type="repeat" description="WD" evidence="12">
    <location>
        <begin position="1044"/>
        <end position="1079"/>
    </location>
</feature>
<evidence type="ECO:0000256" key="13">
    <source>
        <dbReference type="SAM" id="MobiDB-lite"/>
    </source>
</evidence>
<keyword evidence="3 12" id="KW-0853">WD repeat</keyword>
<evidence type="ECO:0000256" key="11">
    <source>
        <dbReference type="ARBA" id="ARBA00080928"/>
    </source>
</evidence>
<dbReference type="OrthoDB" id="4703at2759"/>
<feature type="compositionally biased region" description="Basic residues" evidence="13">
    <location>
        <begin position="539"/>
        <end position="548"/>
    </location>
</feature>
<evidence type="ECO:0000256" key="7">
    <source>
        <dbReference type="ARBA" id="ARBA00053668"/>
    </source>
</evidence>
<keyword evidence="4" id="KW-0677">Repeat</keyword>
<proteinExistence type="predicted"/>
<dbReference type="OMA" id="GFIWQLK"/>
<feature type="region of interest" description="Disordered" evidence="13">
    <location>
        <begin position="1"/>
        <end position="49"/>
    </location>
</feature>
<dbReference type="GO" id="GO:0000127">
    <property type="term" value="C:transcription factor TFIIIC complex"/>
    <property type="evidence" value="ECO:0007669"/>
    <property type="project" value="TreeGrafter"/>
</dbReference>
<feature type="compositionally biased region" description="Acidic residues" evidence="13">
    <location>
        <begin position="690"/>
        <end position="699"/>
    </location>
</feature>
<dbReference type="InterPro" id="IPR036322">
    <property type="entry name" value="WD40_repeat_dom_sf"/>
</dbReference>
<keyword evidence="2" id="KW-0597">Phosphoprotein</keyword>
<comment type="function">
    <text evidence="7">Required for RNA polymerase III-mediated transcription. Component of TFIIIC that initiates transcription complex assembly on tRNA and is required for transcription of 5S rRNA and other stable nuclear and cytoplasmic RNAs. May play a direct role in stabilizing interactions of TFIIIC2 with TFIIIC1.</text>
</comment>
<dbReference type="InterPro" id="IPR052416">
    <property type="entry name" value="GTF3C_component"/>
</dbReference>
<comment type="subunit">
    <text evidence="8">Part of the TFIIIC subcomplex TFIIIC2, consisting of six subunits, GTF3C1, GTF3C2, GTF3C3, GTF3C4, GTF3C5 and GTF3C6.</text>
</comment>
<dbReference type="GO" id="GO:0006383">
    <property type="term" value="P:transcription by RNA polymerase III"/>
    <property type="evidence" value="ECO:0007669"/>
    <property type="project" value="TreeGrafter"/>
</dbReference>
<feature type="region of interest" description="Disordered" evidence="13">
    <location>
        <begin position="515"/>
        <end position="563"/>
    </location>
</feature>
<feature type="compositionally biased region" description="Polar residues" evidence="13">
    <location>
        <begin position="522"/>
        <end position="531"/>
    </location>
</feature>
<evidence type="ECO:0000256" key="4">
    <source>
        <dbReference type="ARBA" id="ARBA00022737"/>
    </source>
</evidence>
<evidence type="ECO:0000256" key="9">
    <source>
        <dbReference type="ARBA" id="ARBA00069550"/>
    </source>
</evidence>
<evidence type="ECO:0000256" key="6">
    <source>
        <dbReference type="ARBA" id="ARBA00023242"/>
    </source>
</evidence>
<name>A0A401SYZ8_CHIPU</name>
<dbReference type="SMART" id="SM00320">
    <property type="entry name" value="WD40"/>
    <property type="match status" value="3"/>
</dbReference>
<dbReference type="EMBL" id="BEZZ01000724">
    <property type="protein sequence ID" value="GCC35618.1"/>
    <property type="molecule type" value="Genomic_DNA"/>
</dbReference>
<feature type="region of interest" description="Disordered" evidence="13">
    <location>
        <begin position="611"/>
        <end position="652"/>
    </location>
</feature>
<feature type="region of interest" description="Disordered" evidence="13">
    <location>
        <begin position="665"/>
        <end position="713"/>
    </location>
</feature>
<feature type="region of interest" description="Disordered" evidence="13">
    <location>
        <begin position="1214"/>
        <end position="1234"/>
    </location>
</feature>
<dbReference type="Pfam" id="PF00400">
    <property type="entry name" value="WD40"/>
    <property type="match status" value="2"/>
</dbReference>
<evidence type="ECO:0000256" key="8">
    <source>
        <dbReference type="ARBA" id="ARBA00063334"/>
    </source>
</evidence>
<evidence type="ECO:0000256" key="2">
    <source>
        <dbReference type="ARBA" id="ARBA00022553"/>
    </source>
</evidence>
<evidence type="ECO:0000256" key="5">
    <source>
        <dbReference type="ARBA" id="ARBA00023163"/>
    </source>
</evidence>
<dbReference type="GO" id="GO:0005634">
    <property type="term" value="C:nucleus"/>
    <property type="evidence" value="ECO:0007669"/>
    <property type="project" value="UniProtKB-SubCell"/>
</dbReference>
<gene>
    <name evidence="14" type="ORF">chiPu_0014105</name>
</gene>
<dbReference type="PROSITE" id="PS00678">
    <property type="entry name" value="WD_REPEATS_1"/>
    <property type="match status" value="1"/>
</dbReference>
<keyword evidence="6" id="KW-0539">Nucleus</keyword>
<evidence type="ECO:0000313" key="15">
    <source>
        <dbReference type="Proteomes" id="UP000287033"/>
    </source>
</evidence>
<keyword evidence="5" id="KW-0804">Transcription</keyword>
<dbReference type="InterPro" id="IPR001680">
    <property type="entry name" value="WD40_rpt"/>
</dbReference>
<comment type="subcellular location">
    <subcellularLocation>
        <location evidence="1">Nucleus</location>
    </subcellularLocation>
</comment>
<dbReference type="PROSITE" id="PS50082">
    <property type="entry name" value="WD_REPEATS_2"/>
    <property type="match status" value="1"/>
</dbReference>
<comment type="caution">
    <text evidence="14">The sequence shown here is derived from an EMBL/GenBank/DDBJ whole genome shotgun (WGS) entry which is preliminary data.</text>
</comment>
<evidence type="ECO:0000256" key="1">
    <source>
        <dbReference type="ARBA" id="ARBA00004123"/>
    </source>
</evidence>
<feature type="compositionally biased region" description="Basic and acidic residues" evidence="13">
    <location>
        <begin position="1214"/>
        <end position="1228"/>
    </location>
</feature>
<organism evidence="14 15">
    <name type="scientific">Chiloscyllium punctatum</name>
    <name type="common">Brownbanded bambooshark</name>
    <name type="synonym">Hemiscyllium punctatum</name>
    <dbReference type="NCBI Taxonomy" id="137246"/>
    <lineage>
        <taxon>Eukaryota</taxon>
        <taxon>Metazoa</taxon>
        <taxon>Chordata</taxon>
        <taxon>Craniata</taxon>
        <taxon>Vertebrata</taxon>
        <taxon>Chondrichthyes</taxon>
        <taxon>Elasmobranchii</taxon>
        <taxon>Galeomorphii</taxon>
        <taxon>Galeoidea</taxon>
        <taxon>Orectolobiformes</taxon>
        <taxon>Hemiscylliidae</taxon>
        <taxon>Chiloscyllium</taxon>
    </lineage>
</organism>
<dbReference type="PROSITE" id="PS50294">
    <property type="entry name" value="WD_REPEATS_REGION"/>
    <property type="match status" value="1"/>
</dbReference>
<dbReference type="Proteomes" id="UP000287033">
    <property type="component" value="Unassembled WGS sequence"/>
</dbReference>
<dbReference type="Gene3D" id="2.130.10.10">
    <property type="entry name" value="YVTN repeat-like/Quinoprotein amine dehydrogenase"/>
    <property type="match status" value="1"/>
</dbReference>
<feature type="compositionally biased region" description="Basic residues" evidence="13">
    <location>
        <begin position="639"/>
        <end position="648"/>
    </location>
</feature>
<dbReference type="PANTHER" id="PTHR15052:SF2">
    <property type="entry name" value="GENERAL TRANSCRIPTION FACTOR 3C POLYPEPTIDE 2"/>
    <property type="match status" value="1"/>
</dbReference>
<dbReference type="InterPro" id="IPR015943">
    <property type="entry name" value="WD40/YVTN_repeat-like_dom_sf"/>
</dbReference>
<sequence length="1367" mass="152125">MEPNLQDTCEADTEEAQKTAVSVEAGQTPARSTAHISNDGLGPSTSDFHMGNPAESDVCLAKEAIYVSGFIEKDHDSLKLIGSTNKNSSFISAASIQVSKPVVDVKTSGRAATNDKSPQKSKRLLVSDLKLTTDLFTTDVIASAVSADENHQMFDTTLLQQSANINKEKSKSANHSLQSAECHSTVSKSSVVCSAIASKDTSLHPNMLVVSEQHTCEVESQQRKRGKDSLINHLKHSAADENAVTLSESGIKFCLAPDPLLVQQNADKRQQLYKKEQNNLMDNPGVDLFDISVNGCPGETDAHPVNIPKKRGRKPKITVVAIAKGIPSHGNTENSGGPEVGNLEPGLVTKKQARKPKNTKALSLEGTVSQTLKGDFDVVVSDDKFELGAPQPVNIPKKRGRKPKNAKITSMGRVVPHMPSKQICDDAKNDSNSELGIHESVKILTKRGRKPKNAKITSIERAVQQMPSKQICDDAINNSNNEMGICEPVKILTKRGRRPKNAKVVSAERVLQQTPKAGGDISENSDVTQIDSLPPMQIPKKKGRKPKNKMVSQEESTDTHGLLKPIVQRLLEESSAENELTASGRPKRRAARAALLYLHEIVEQIKSPPYKVDDVAGNINDSEPDHSLDQMLLQPPSSPKRRKGRKRQKISDVFDDLSDDKDFVISDEITDDEEIEDEELNEVEPSSDVSESDLDDFQDGEGQKQRRSPINKRSCSTKRRLFGNFANGLPNTIMVPVWEATTITRKHREEHHSPWVFPHWIPLMQDWSFLSQSESLRYLPNEGISPLFKVKREGLRENSVIQRLRRFQSLPAHKDRWDINFFVGGPVWCMEWCPTPEGSAACQYAAIYCNKRMDDRHKLMEQYAEPTLLQIWQLGDLQQEHCPQVNAALAYGIATEYGCIWDMKWCPSGAWELPETTRKIPQMARLGVLAAAFSSGKVVVYSLPHPESLNAYKMKCSKASSTKGPIICKVQCTVILEIGSVQFSGSTQCGQCFCLDWMPVGEHEYLAAGFYDGTVALWNLNTTSLLLRVQQGDGTLRVYPFHSFVAHDHAVKAIAWSKAHSNFLVTASPDRKIKFWDLRRTYQPINEIKRYLNTEVAWLLPWCGVMVAQENCYAAFGLSGIHYVDAGFLGFKPYFAAPRAGTVWSISGSDWLNTCVSGDNTGEVMAVILPDCMNNTMNIKRPNERRFSVYKADLIHHSAASNMSASCLHQEKEANVEKHSSEMEKEDSTSSPVIEPKAYSDTVKKYYLMFDDTDLRSFKNMVSREPFKRIQKVDKAKTHPDRMPLESVYKVRFNPNLDAHGWVLSAGQSGIVRAHCVQSLNTHVSKKLIKECQAQFSFMFQPTEAEAVENSIIYSISQNVNTSVQTK</sequence>
<evidence type="ECO:0000256" key="12">
    <source>
        <dbReference type="PROSITE-ProRule" id="PRU00221"/>
    </source>
</evidence>
<dbReference type="FunFam" id="2.130.10.10:FF:000311">
    <property type="entry name" value="general transcription factor 3C polypeptide 2"/>
    <property type="match status" value="1"/>
</dbReference>
<evidence type="ECO:0000256" key="10">
    <source>
        <dbReference type="ARBA" id="ARBA00077594"/>
    </source>
</evidence>
<dbReference type="SUPFAM" id="SSF50978">
    <property type="entry name" value="WD40 repeat-like"/>
    <property type="match status" value="1"/>
</dbReference>